<keyword evidence="3" id="KW-0012">Acyltransferase</keyword>
<feature type="transmembrane region" description="Helical" evidence="1">
    <location>
        <begin position="36"/>
        <end position="59"/>
    </location>
</feature>
<sequence>MVETHRNSLIDNSKGILIFLVVLGHSLEFLRKDHDIVRIMYTFVYLFHMPVFVFISGYLSKNIEKGRKNAVKTLFIPFLFFNTIWNLVEMYSQYLPGNNVGEITNITLFSFFTPGWALWYIFSMFLWKIFLPDLLKIKNIFIISIIVGIAARLFSELGTFMALSRTLAFTPFFLAGYYTSEKKLHELRKFGQVPSILITCMGITLAILFVKLFNIPGEFLWADRSYNHFEIGMIKSIILATLNYGIGFLFIYVFANLVPKKETFLCKLGRNTLSVYLLHTYFIGAVLVICSFISSDIIKFIIIISGTFIITFLLSRDVVAIRFNCFLNGLNKKIFAKEK</sequence>
<dbReference type="PANTHER" id="PTHR37312">
    <property type="entry name" value="MEMBRANE-BOUND ACYLTRANSFERASE YKRP-RELATED"/>
    <property type="match status" value="1"/>
</dbReference>
<feature type="transmembrane region" description="Helical" evidence="1">
    <location>
        <begin position="190"/>
        <end position="213"/>
    </location>
</feature>
<keyword evidence="1" id="KW-0812">Transmembrane</keyword>
<dbReference type="Proteomes" id="UP000476820">
    <property type="component" value="Unassembled WGS sequence"/>
</dbReference>
<dbReference type="InterPro" id="IPR052734">
    <property type="entry name" value="Nod_factor_acetyltransferase"/>
</dbReference>
<comment type="caution">
    <text evidence="3">The sequence shown here is derived from an EMBL/GenBank/DDBJ whole genome shotgun (WGS) entry which is preliminary data.</text>
</comment>
<feature type="transmembrane region" description="Helical" evidence="1">
    <location>
        <begin position="137"/>
        <end position="154"/>
    </location>
</feature>
<dbReference type="RefSeq" id="WP_003369003.1">
    <property type="nucleotide sequence ID" value="NZ_CP010520.1"/>
</dbReference>
<feature type="domain" description="Acyltransferase 3" evidence="2">
    <location>
        <begin position="10"/>
        <end position="316"/>
    </location>
</feature>
<feature type="transmembrane region" description="Helical" evidence="1">
    <location>
        <begin position="300"/>
        <end position="323"/>
    </location>
</feature>
<reference evidence="8 9" key="2">
    <citation type="submission" date="2019-04" db="EMBL/GenBank/DDBJ databases">
        <title>Genome sequencing of Clostridium botulinum Groups I-IV and Clostridium butyricum.</title>
        <authorList>
            <person name="Brunt J."/>
            <person name="Van Vliet A.H.M."/>
            <person name="Stringer S.C."/>
            <person name="Carter A.T."/>
            <person name="Peck M.W."/>
        </authorList>
    </citation>
    <scope>NUCLEOTIDE SEQUENCE [LARGE SCALE GENOMIC DNA]</scope>
    <source>
        <strain evidence="4 9">1605</strain>
        <strain evidence="6 10">BL81</strain>
        <strain evidence="5 8">CB-K-33E</strain>
    </source>
</reference>
<name>A0A0C2SP19_CLOBO</name>
<dbReference type="EMBL" id="SXFB01000002">
    <property type="protein sequence ID" value="NFV25413.1"/>
    <property type="molecule type" value="Genomic_DNA"/>
</dbReference>
<evidence type="ECO:0000259" key="2">
    <source>
        <dbReference type="Pfam" id="PF01757"/>
    </source>
</evidence>
<keyword evidence="3" id="KW-0808">Transferase</keyword>
<proteinExistence type="predicted"/>
<feature type="transmembrane region" description="Helical" evidence="1">
    <location>
        <begin position="275"/>
        <end position="294"/>
    </location>
</feature>
<feature type="transmembrane region" description="Helical" evidence="1">
    <location>
        <begin position="71"/>
        <end position="88"/>
    </location>
</feature>
<evidence type="ECO:0000313" key="7">
    <source>
        <dbReference type="Proteomes" id="UP000472355"/>
    </source>
</evidence>
<protein>
    <submittedName>
        <fullName evidence="3">Acyltransferase</fullName>
    </submittedName>
</protein>
<dbReference type="EMBL" id="SGKU01000016">
    <property type="protein sequence ID" value="NFA42404.1"/>
    <property type="molecule type" value="Genomic_DNA"/>
</dbReference>
<evidence type="ECO:0000256" key="1">
    <source>
        <dbReference type="SAM" id="Phobius"/>
    </source>
</evidence>
<dbReference type="InterPro" id="IPR002656">
    <property type="entry name" value="Acyl_transf_3_dom"/>
</dbReference>
<keyword evidence="1" id="KW-0472">Membrane</keyword>
<organism evidence="3 7">
    <name type="scientific">Clostridium botulinum</name>
    <dbReference type="NCBI Taxonomy" id="1491"/>
    <lineage>
        <taxon>Bacteria</taxon>
        <taxon>Bacillati</taxon>
        <taxon>Bacillota</taxon>
        <taxon>Clostridia</taxon>
        <taxon>Eubacteriales</taxon>
        <taxon>Clostridiaceae</taxon>
        <taxon>Clostridium</taxon>
    </lineage>
</organism>
<gene>
    <name evidence="3" type="ORF">EXM65_07355</name>
    <name evidence="4" type="ORF">FC774_04200</name>
    <name evidence="5" type="ORF">FDB51_12540</name>
    <name evidence="6" type="ORF">FDG31_04410</name>
</gene>
<dbReference type="EMBL" id="SWVK01000017">
    <property type="protein sequence ID" value="NFN35936.1"/>
    <property type="molecule type" value="Genomic_DNA"/>
</dbReference>
<dbReference type="EMBL" id="SWOV01000007">
    <property type="protein sequence ID" value="NFF87096.1"/>
    <property type="molecule type" value="Genomic_DNA"/>
</dbReference>
<feature type="transmembrane region" description="Helical" evidence="1">
    <location>
        <begin position="108"/>
        <end position="130"/>
    </location>
</feature>
<feature type="transmembrane region" description="Helical" evidence="1">
    <location>
        <begin position="233"/>
        <end position="255"/>
    </location>
</feature>
<reference evidence="3 7" key="1">
    <citation type="submission" date="2019-02" db="EMBL/GenBank/DDBJ databases">
        <title>Genome sequencing of Clostridium botulinum clinical isolates.</title>
        <authorList>
            <person name="Brunt J."/>
            <person name="Van Vliet A.H.M."/>
            <person name="Stringer S.C."/>
            <person name="Grant K.A."/>
            <person name="Carter A.C."/>
            <person name="Peck M.W."/>
        </authorList>
    </citation>
    <scope>NUCLEOTIDE SEQUENCE [LARGE SCALE GENOMIC DNA]</scope>
    <source>
        <strain evidence="3 7">H113700579</strain>
    </source>
</reference>
<dbReference type="GO" id="GO:0016747">
    <property type="term" value="F:acyltransferase activity, transferring groups other than amino-acyl groups"/>
    <property type="evidence" value="ECO:0007669"/>
    <property type="project" value="InterPro"/>
</dbReference>
<evidence type="ECO:0000313" key="3">
    <source>
        <dbReference type="EMBL" id="NFA42404.1"/>
    </source>
</evidence>
<evidence type="ECO:0000313" key="6">
    <source>
        <dbReference type="EMBL" id="NFV25413.1"/>
    </source>
</evidence>
<dbReference type="Proteomes" id="UP000473681">
    <property type="component" value="Unassembled WGS sequence"/>
</dbReference>
<evidence type="ECO:0000313" key="4">
    <source>
        <dbReference type="EMBL" id="NFF87096.1"/>
    </source>
</evidence>
<dbReference type="PANTHER" id="PTHR37312:SF1">
    <property type="entry name" value="MEMBRANE-BOUND ACYLTRANSFERASE YKRP-RELATED"/>
    <property type="match status" value="1"/>
</dbReference>
<dbReference type="Proteomes" id="UP000472355">
    <property type="component" value="Unassembled WGS sequence"/>
</dbReference>
<dbReference type="Proteomes" id="UP000486903">
    <property type="component" value="Unassembled WGS sequence"/>
</dbReference>
<evidence type="ECO:0000313" key="10">
    <source>
        <dbReference type="Proteomes" id="UP000486903"/>
    </source>
</evidence>
<dbReference type="Pfam" id="PF01757">
    <property type="entry name" value="Acyl_transf_3"/>
    <property type="match status" value="1"/>
</dbReference>
<dbReference type="OrthoDB" id="6623990at2"/>
<dbReference type="AlphaFoldDB" id="A0A0C2SP19"/>
<accession>A0A0C2SP19</accession>
<keyword evidence="1" id="KW-1133">Transmembrane helix</keyword>
<evidence type="ECO:0000313" key="8">
    <source>
        <dbReference type="Proteomes" id="UP000473681"/>
    </source>
</evidence>
<evidence type="ECO:0000313" key="9">
    <source>
        <dbReference type="Proteomes" id="UP000476820"/>
    </source>
</evidence>
<evidence type="ECO:0000313" key="5">
    <source>
        <dbReference type="EMBL" id="NFN35936.1"/>
    </source>
</evidence>